<dbReference type="Pfam" id="PF01410">
    <property type="entry name" value="COLFI"/>
    <property type="match status" value="1"/>
</dbReference>
<dbReference type="FunFam" id="2.60.120.1000:FF:000002">
    <property type="entry name" value="Collagen XI alpha 1 chain"/>
    <property type="match status" value="1"/>
</dbReference>
<dbReference type="SUPFAM" id="SSF49899">
    <property type="entry name" value="Concanavalin A-like lectins/glucanases"/>
    <property type="match status" value="1"/>
</dbReference>
<dbReference type="InterPro" id="IPR001791">
    <property type="entry name" value="Laminin_G"/>
</dbReference>
<keyword evidence="2" id="KW-0964">Secreted</keyword>
<feature type="compositionally biased region" description="Low complexity" evidence="8">
    <location>
        <begin position="1008"/>
        <end position="1024"/>
    </location>
</feature>
<protein>
    <submittedName>
        <fullName evidence="11">Collagen, type XI, alpha 1a</fullName>
    </submittedName>
</protein>
<evidence type="ECO:0000256" key="9">
    <source>
        <dbReference type="SAM" id="SignalP"/>
    </source>
</evidence>
<feature type="compositionally biased region" description="Low complexity" evidence="8">
    <location>
        <begin position="754"/>
        <end position="763"/>
    </location>
</feature>
<evidence type="ECO:0000256" key="3">
    <source>
        <dbReference type="ARBA" id="ARBA00022530"/>
    </source>
</evidence>
<name>A0A8C1BWF0_CYPCA</name>
<reference evidence="11" key="1">
    <citation type="submission" date="2025-08" db="UniProtKB">
        <authorList>
            <consortium name="Ensembl"/>
        </authorList>
    </citation>
    <scope>IDENTIFICATION</scope>
</reference>
<dbReference type="Proteomes" id="UP001108240">
    <property type="component" value="Unplaced"/>
</dbReference>
<dbReference type="InterPro" id="IPR008160">
    <property type="entry name" value="Collagen"/>
</dbReference>
<feature type="compositionally biased region" description="Low complexity" evidence="8">
    <location>
        <begin position="449"/>
        <end position="464"/>
    </location>
</feature>
<feature type="region of interest" description="Disordered" evidence="8">
    <location>
        <begin position="577"/>
        <end position="1057"/>
    </location>
</feature>
<reference evidence="11" key="2">
    <citation type="submission" date="2025-09" db="UniProtKB">
        <authorList>
            <consortium name="Ensembl"/>
        </authorList>
    </citation>
    <scope>IDENTIFICATION</scope>
</reference>
<dbReference type="GO" id="GO:0005615">
    <property type="term" value="C:extracellular space"/>
    <property type="evidence" value="ECO:0007669"/>
    <property type="project" value="TreeGrafter"/>
</dbReference>
<keyword evidence="5" id="KW-0677">Repeat</keyword>
<feature type="region of interest" description="Disordered" evidence="8">
    <location>
        <begin position="415"/>
        <end position="523"/>
    </location>
</feature>
<dbReference type="InterPro" id="IPR050149">
    <property type="entry name" value="Collagen_superfamily"/>
</dbReference>
<feature type="compositionally biased region" description="Low complexity" evidence="8">
    <location>
        <begin position="967"/>
        <end position="982"/>
    </location>
</feature>
<proteinExistence type="predicted"/>
<keyword evidence="12" id="KW-1185">Reference proteome</keyword>
<evidence type="ECO:0000256" key="5">
    <source>
        <dbReference type="ARBA" id="ARBA00022737"/>
    </source>
</evidence>
<evidence type="ECO:0000259" key="10">
    <source>
        <dbReference type="PROSITE" id="PS51461"/>
    </source>
</evidence>
<feature type="compositionally biased region" description="Basic residues" evidence="8">
    <location>
        <begin position="316"/>
        <end position="325"/>
    </location>
</feature>
<feature type="compositionally biased region" description="Basic and acidic residues" evidence="8">
    <location>
        <begin position="618"/>
        <end position="627"/>
    </location>
</feature>
<evidence type="ECO:0000256" key="6">
    <source>
        <dbReference type="ARBA" id="ARBA00023119"/>
    </source>
</evidence>
<dbReference type="Ensembl" id="ENSCCRT00000041962.2">
    <property type="protein sequence ID" value="ENSCCRP00000038716.2"/>
    <property type="gene ID" value="ENSCCRG00000017779.2"/>
</dbReference>
<evidence type="ECO:0000313" key="11">
    <source>
        <dbReference type="Ensembl" id="ENSCCRP00000038716.2"/>
    </source>
</evidence>
<feature type="region of interest" description="Disordered" evidence="8">
    <location>
        <begin position="274"/>
        <end position="381"/>
    </location>
</feature>
<dbReference type="GeneTree" id="ENSGT00940000154535"/>
<evidence type="ECO:0000256" key="4">
    <source>
        <dbReference type="ARBA" id="ARBA00022729"/>
    </source>
</evidence>
<feature type="compositionally biased region" description="Low complexity" evidence="8">
    <location>
        <begin position="912"/>
        <end position="921"/>
    </location>
</feature>
<evidence type="ECO:0000313" key="12">
    <source>
        <dbReference type="Proteomes" id="UP001108240"/>
    </source>
</evidence>
<feature type="chain" id="PRO_5039945265" evidence="9">
    <location>
        <begin position="33"/>
        <end position="1305"/>
    </location>
</feature>
<dbReference type="Pfam" id="PF02210">
    <property type="entry name" value="Laminin_G_2"/>
    <property type="match status" value="1"/>
</dbReference>
<feature type="compositionally biased region" description="Low complexity" evidence="8">
    <location>
        <begin position="363"/>
        <end position="381"/>
    </location>
</feature>
<dbReference type="PANTHER" id="PTHR24023:SF42">
    <property type="entry name" value="COLLAGEN ALPHA-1(XI) CHAIN"/>
    <property type="match status" value="1"/>
</dbReference>
<accession>A0A8C1BWF0</accession>
<dbReference type="GO" id="GO:0030198">
    <property type="term" value="P:extracellular matrix organization"/>
    <property type="evidence" value="ECO:0007669"/>
    <property type="project" value="TreeGrafter"/>
</dbReference>
<dbReference type="Gene3D" id="2.60.120.200">
    <property type="match status" value="1"/>
</dbReference>
<organism evidence="11 12">
    <name type="scientific">Cyprinus carpio carpio</name>
    <dbReference type="NCBI Taxonomy" id="630221"/>
    <lineage>
        <taxon>Eukaryota</taxon>
        <taxon>Metazoa</taxon>
        <taxon>Chordata</taxon>
        <taxon>Craniata</taxon>
        <taxon>Vertebrata</taxon>
        <taxon>Euteleostomi</taxon>
        <taxon>Actinopterygii</taxon>
        <taxon>Neopterygii</taxon>
        <taxon>Teleostei</taxon>
        <taxon>Ostariophysi</taxon>
        <taxon>Cypriniformes</taxon>
        <taxon>Cyprinidae</taxon>
        <taxon>Cyprininae</taxon>
        <taxon>Cyprinus</taxon>
    </lineage>
</organism>
<keyword evidence="6" id="KW-0176">Collagen</keyword>
<evidence type="ECO:0000256" key="8">
    <source>
        <dbReference type="SAM" id="MobiDB-lite"/>
    </source>
</evidence>
<dbReference type="FunFam" id="2.60.120.200:FF:000016">
    <property type="entry name" value="Collagen XI alpha 1 chain"/>
    <property type="match status" value="1"/>
</dbReference>
<dbReference type="PROSITE" id="PS51461">
    <property type="entry name" value="NC1_FIB"/>
    <property type="match status" value="1"/>
</dbReference>
<dbReference type="SMART" id="SM00038">
    <property type="entry name" value="COLFI"/>
    <property type="match status" value="1"/>
</dbReference>
<dbReference type="InterPro" id="IPR013320">
    <property type="entry name" value="ConA-like_dom_sf"/>
</dbReference>
<sequence>MWKTKRWLLDSTVFKFITVSLFLVLQAPNVRAAEPVDVLKVLEFPTVPEGVEKTSGFCTNRRASQPDTAYKIGKTAQISAQTKQLFPDGVFPEDFSILTTIKPKAGIQSFLLSIYNEKGVQQLGVEVGRSPVFLYEDQTGKPAPEDYPLFRSLNLADGKWHRVGISVEKKTVTIVVDCKKKLTKTLDRSDHAGIDTNGITVFGTRILDEEAFEGDIQQLLIVADPKAAYDYCEHYSPDCDVPHKDTLQAQDPGEEYTTAVEYGDLYDYYEGATPTATDEYSEPQRVKRSVSMKTKRTRKSPKSFSKPYKYQEQKQAKKLAPKKNGYRSPPPRNLILGVIGLPGPPGLQGPPGSAGDPGDRGPPGRAGLPGADGLPGPPGTMLMLPFRFGGDGEKGPVVSAQEAQAQAILSQARLAMRGPPGPMGLTGRSGPVGLPGSPGLKGDSGDSGPQGPRGIQGPPGQMGKPGKRGRAGADGARGMPGESGSKGDRGFDGLPGLPGEKGHRGENGPPGPHGPPGEDGPRNLIGVFSYKPLARLPQPQIFVVCRIHFVIFQCCHFQGQPGPQGPIGYPGPRGVKGADGVRGLKGGKGEKGEDGFPGFKGDMGLKGDRGELGLAGPRGEDGPEGPKGRAGPNGESGPLGPAGEKGKLGVPGLPGYPGRQGPKGVAGKSGPRGQRGPTGPRGARGVRGPTGKPGPKGTAGNDGPPGPPGERGPQGPQGSVGFPGPKGPPGPPGKDGLPGHPGQRGETVSQKDLPGPTGETGPIGERGHPGPPGPPGEQGLPGAGGKEGAKGDPGPLGSPGKDGPPGLRGFPGERGLPGVTGERGPSGPAGRDGVQGPVGLPGPAGPQGPPGEDGDKVNCNFDSSDGEPGPRGQQGMFGQKGDEGPRGFPGPPGPIGLQVSGPKGERGEKGEAGPPGAAGPAGPKGPPGDDGPKGNPVSVIQLGEQGLPGAPGQDGPPGPMVRRETSLPLLGHPGLIGLIGPPGEQGEKGDRGLPGPQGPAGGKGDTGPQGPKGSKGSSGPAGQKGDTGSAGPPGLPGPPGEIIQPLPIQRPKKSRRSIDMQADEAGTMLDYGEGMEDIFGSLNNLKQDIERMKYPMGTQNNPARSCKDLQLAHPEFSDGEYYIDPNQGCPGDSFKVYCNFTAGGETCIFPDKKSNGVRISSWPKEAPGSWFSEFKRGKILSYVDAEGNSINMVQMTFLKLLTASARQNLTYSCHQSVAWHDATTDSYDRALRFLGSNDEEISYDNNPFIKALSDGCAVRKGYGKTVLEINTPKIDQVPIVDVMFTDFGDPNQKFGFEVGPVCFLG</sequence>
<feature type="compositionally biased region" description="Gly residues" evidence="8">
    <location>
        <begin position="998"/>
        <end position="1007"/>
    </location>
</feature>
<comment type="subcellular location">
    <subcellularLocation>
        <location evidence="1">Secreted</location>
    </subcellularLocation>
</comment>
<dbReference type="Gene3D" id="2.60.120.1000">
    <property type="match status" value="1"/>
</dbReference>
<dbReference type="InterPro" id="IPR000885">
    <property type="entry name" value="Fib_collagen_C"/>
</dbReference>
<dbReference type="Pfam" id="PF01391">
    <property type="entry name" value="Collagen"/>
    <property type="match status" value="5"/>
</dbReference>
<feature type="compositionally biased region" description="Low complexity" evidence="8">
    <location>
        <begin position="1040"/>
        <end position="1049"/>
    </location>
</feature>
<dbReference type="GO" id="GO:0005592">
    <property type="term" value="C:collagen type XI trimer"/>
    <property type="evidence" value="ECO:0007669"/>
    <property type="project" value="TreeGrafter"/>
</dbReference>
<dbReference type="GO" id="GO:0030020">
    <property type="term" value="F:extracellular matrix structural constituent conferring tensile strength"/>
    <property type="evidence" value="ECO:0007669"/>
    <property type="project" value="TreeGrafter"/>
</dbReference>
<feature type="signal peptide" evidence="9">
    <location>
        <begin position="1"/>
        <end position="32"/>
    </location>
</feature>
<evidence type="ECO:0000256" key="2">
    <source>
        <dbReference type="ARBA" id="ARBA00022525"/>
    </source>
</evidence>
<feature type="compositionally biased region" description="Low complexity" evidence="8">
    <location>
        <begin position="671"/>
        <end position="698"/>
    </location>
</feature>
<dbReference type="InterPro" id="IPR048287">
    <property type="entry name" value="TSPN-like_N"/>
</dbReference>
<dbReference type="SMART" id="SM00210">
    <property type="entry name" value="TSPN"/>
    <property type="match status" value="1"/>
</dbReference>
<feature type="compositionally biased region" description="Low complexity" evidence="8">
    <location>
        <begin position="428"/>
        <end position="441"/>
    </location>
</feature>
<feature type="domain" description="Fibrillar collagen NC1" evidence="10">
    <location>
        <begin position="1076"/>
        <end position="1304"/>
    </location>
</feature>
<keyword evidence="3" id="KW-0272">Extracellular matrix</keyword>
<feature type="compositionally biased region" description="Basic residues" evidence="8">
    <location>
        <begin position="286"/>
        <end position="301"/>
    </location>
</feature>
<keyword evidence="7" id="KW-0379">Hydroxylation</keyword>
<evidence type="ECO:0000256" key="1">
    <source>
        <dbReference type="ARBA" id="ARBA00004613"/>
    </source>
</evidence>
<keyword evidence="4 9" id="KW-0732">Signal</keyword>
<evidence type="ECO:0000256" key="7">
    <source>
        <dbReference type="ARBA" id="ARBA00023278"/>
    </source>
</evidence>
<dbReference type="PANTHER" id="PTHR24023">
    <property type="entry name" value="COLLAGEN ALPHA"/>
    <property type="match status" value="1"/>
</dbReference>